<dbReference type="OMA" id="WEQDKME"/>
<evidence type="ECO:0000259" key="2">
    <source>
        <dbReference type="PROSITE" id="PS50004"/>
    </source>
</evidence>
<organism evidence="3 4">
    <name type="scientific">Pseudocohnilembus persalinus</name>
    <name type="common">Ciliate</name>
    <dbReference type="NCBI Taxonomy" id="266149"/>
    <lineage>
        <taxon>Eukaryota</taxon>
        <taxon>Sar</taxon>
        <taxon>Alveolata</taxon>
        <taxon>Ciliophora</taxon>
        <taxon>Intramacronucleata</taxon>
        <taxon>Oligohymenophorea</taxon>
        <taxon>Scuticociliatia</taxon>
        <taxon>Philasterida</taxon>
        <taxon>Pseudocohnilembidae</taxon>
        <taxon>Pseudocohnilembus</taxon>
    </lineage>
</organism>
<dbReference type="InParanoid" id="A0A0V0QT99"/>
<dbReference type="SMART" id="SM00239">
    <property type="entry name" value="C2"/>
    <property type="match status" value="2"/>
</dbReference>
<comment type="caution">
    <text evidence="3">The sequence shown here is derived from an EMBL/GenBank/DDBJ whole genome shotgun (WGS) entry which is preliminary data.</text>
</comment>
<gene>
    <name evidence="3" type="ORF">PPERSA_06828</name>
</gene>
<dbReference type="PANTHER" id="PTHR21623:SF2">
    <property type="entry name" value="COILED-COIL DOMAIN-CONTAINING PROTEIN 33"/>
    <property type="match status" value="1"/>
</dbReference>
<protein>
    <submittedName>
        <fullName evidence="3">C2 domain</fullName>
    </submittedName>
</protein>
<reference evidence="3 4" key="1">
    <citation type="journal article" date="2015" name="Sci. Rep.">
        <title>Genome of the facultative scuticociliatosis pathogen Pseudocohnilembus persalinus provides insight into its virulence through horizontal gene transfer.</title>
        <authorList>
            <person name="Xiong J."/>
            <person name="Wang G."/>
            <person name="Cheng J."/>
            <person name="Tian M."/>
            <person name="Pan X."/>
            <person name="Warren A."/>
            <person name="Jiang C."/>
            <person name="Yuan D."/>
            <person name="Miao W."/>
        </authorList>
    </citation>
    <scope>NUCLEOTIDE SEQUENCE [LARGE SCALE GENOMIC DNA]</scope>
    <source>
        <strain evidence="3">36N120E</strain>
    </source>
</reference>
<feature type="coiled-coil region" evidence="1">
    <location>
        <begin position="708"/>
        <end position="857"/>
    </location>
</feature>
<evidence type="ECO:0000256" key="1">
    <source>
        <dbReference type="SAM" id="Coils"/>
    </source>
</evidence>
<dbReference type="InterPro" id="IPR035892">
    <property type="entry name" value="C2_domain_sf"/>
</dbReference>
<dbReference type="OrthoDB" id="552574at2759"/>
<feature type="coiled-coil region" evidence="1">
    <location>
        <begin position="590"/>
        <end position="680"/>
    </location>
</feature>
<accession>A0A0V0QT99</accession>
<dbReference type="SUPFAM" id="SSF49562">
    <property type="entry name" value="C2 domain (Calcium/lipid-binding domain, CaLB)"/>
    <property type="match status" value="1"/>
</dbReference>
<dbReference type="InterPro" id="IPR000008">
    <property type="entry name" value="C2_dom"/>
</dbReference>
<dbReference type="AlphaFoldDB" id="A0A0V0QT99"/>
<dbReference type="GO" id="GO:0005777">
    <property type="term" value="C:peroxisome"/>
    <property type="evidence" value="ECO:0007669"/>
    <property type="project" value="TreeGrafter"/>
</dbReference>
<sequence>MYSQQNLENNRNHLQNQFNQSQNILQQQTQLLVSLHNVEFAKEFNYFITVQLESEGEKRRTDISACVSNPVFTASVFVIPFNGFQFQKSEKLHFAAFVVTDREAGKDVPKDLESQGQAKLLGECTLDVSEFKEVLEDMHSTGVRRQLKFSRITGDREVGVGRFIANLKLLQEQIIPVEEHDFKPLEKDEIFHELPKPDPFYDFQWRVRVDIRSATDIPLNRISPSGLPSTYCNIGYTLYDGNQPDNYHLDSTSLIESNRHPIWNKQFLITNPETSADKTGFIYIGIYDKCLDFEPIDTIYIPIQPLQPFVPMNFEFLSTKGEYEARPRYLISVVLEEPNKTSLIDSLCDIVIHNANFDPLPYASRMFICMTLNNHQTEIVPFTQCQLGEGQNISNVIQQNSSDRKAIFISTMHKIPPYISDNLYNSIAIFSVPKSYLDKSIQFFIAAKDDSIPSSHVMPNGIVGHTDITDDLLKKLFFQKEKKSAHIPVTWDKQSKMYPVFQTTKCLLEINCFNQDSIKEQQQDRINQSQLSDNSRRTASDKLADFLGVKFDKNIKGENQKVNVLVRELSQKQEIIHRMIKELDDKGESLKITASEIVDLRRQIKLLQSENAILRKKLAVEEQLEVQTLIQKEISMMSAEELRNKILKLAQAYRDERVRNEEFDKALKNAQREIAQSRQLQHELDLTQRRHAENAKKLLIYQQEIQKIAVYKETIRKQERVIQKLEKLMETTLKDTQKARSAQLELEQLRTENYQLQSKIKLGFGGEGEEIEKLRMEIVRLEKIISELREQLKSKRPVSQQGGPSGMMEGDMMELEIKLQKSMARNDALSEELILNAKNYSREIAQLKLVIAEKQAMLDTLTVGY</sequence>
<keyword evidence="1" id="KW-0175">Coiled coil</keyword>
<feature type="domain" description="C2" evidence="2">
    <location>
        <begin position="184"/>
        <end position="316"/>
    </location>
</feature>
<dbReference type="Proteomes" id="UP000054937">
    <property type="component" value="Unassembled WGS sequence"/>
</dbReference>
<dbReference type="PROSITE" id="PS50004">
    <property type="entry name" value="C2"/>
    <property type="match status" value="1"/>
</dbReference>
<evidence type="ECO:0000313" key="3">
    <source>
        <dbReference type="EMBL" id="KRX05194.1"/>
    </source>
</evidence>
<dbReference type="Pfam" id="PF00168">
    <property type="entry name" value="C2"/>
    <property type="match status" value="2"/>
</dbReference>
<dbReference type="InterPro" id="IPR039889">
    <property type="entry name" value="CCD33"/>
</dbReference>
<name>A0A0V0QT99_PSEPJ</name>
<proteinExistence type="predicted"/>
<evidence type="ECO:0000313" key="4">
    <source>
        <dbReference type="Proteomes" id="UP000054937"/>
    </source>
</evidence>
<keyword evidence="4" id="KW-1185">Reference proteome</keyword>
<dbReference type="PANTHER" id="PTHR21623">
    <property type="entry name" value="SPERIOLIN-BINDING FACTOR"/>
    <property type="match status" value="1"/>
</dbReference>
<dbReference type="EMBL" id="LDAU01000110">
    <property type="protein sequence ID" value="KRX05194.1"/>
    <property type="molecule type" value="Genomic_DNA"/>
</dbReference>